<accession>A0AAN7P541</accession>
<name>A0AAN7P541_9COLE</name>
<evidence type="ECO:0000313" key="11">
    <source>
        <dbReference type="EMBL" id="KAK4875693.1"/>
    </source>
</evidence>
<reference evidence="12" key="1">
    <citation type="submission" date="2023-01" db="EMBL/GenBank/DDBJ databases">
        <title>Key to firefly adult light organ development and bioluminescence: homeobox transcription factors regulate luciferase expression and transportation to peroxisome.</title>
        <authorList>
            <person name="Fu X."/>
        </authorList>
    </citation>
    <scope>NUCLEOTIDE SEQUENCE [LARGE SCALE GENOMIC DNA]</scope>
</reference>
<evidence type="ECO:0000256" key="8">
    <source>
        <dbReference type="ARBA" id="ARBA00023136"/>
    </source>
</evidence>
<keyword evidence="7" id="KW-0496">Mitochondrion</keyword>
<feature type="compositionally biased region" description="Polar residues" evidence="9">
    <location>
        <begin position="110"/>
        <end position="122"/>
    </location>
</feature>
<feature type="transmembrane region" description="Helical" evidence="10">
    <location>
        <begin position="25"/>
        <end position="43"/>
    </location>
</feature>
<dbReference type="GO" id="GO:0033617">
    <property type="term" value="P:mitochondrial respiratory chain complex IV assembly"/>
    <property type="evidence" value="ECO:0007669"/>
    <property type="project" value="InterPro"/>
</dbReference>
<dbReference type="GO" id="GO:0005743">
    <property type="term" value="C:mitochondrial inner membrane"/>
    <property type="evidence" value="ECO:0007669"/>
    <property type="project" value="UniProtKB-SubCell"/>
</dbReference>
<evidence type="ECO:0000256" key="6">
    <source>
        <dbReference type="ARBA" id="ARBA00022989"/>
    </source>
</evidence>
<dbReference type="PRINTS" id="PR02049">
    <property type="entry name" value="PROTEINF36A"/>
</dbReference>
<gene>
    <name evidence="11" type="ORF">RN001_012115</name>
</gene>
<feature type="transmembrane region" description="Helical" evidence="10">
    <location>
        <begin position="50"/>
        <end position="68"/>
    </location>
</feature>
<evidence type="ECO:0000256" key="1">
    <source>
        <dbReference type="ARBA" id="ARBA00004273"/>
    </source>
</evidence>
<evidence type="ECO:0000256" key="7">
    <source>
        <dbReference type="ARBA" id="ARBA00023128"/>
    </source>
</evidence>
<dbReference type="AlphaFoldDB" id="A0AAN7P541"/>
<dbReference type="PANTHER" id="PTHR31586">
    <property type="entry name" value="CYTOCHROME C OXIDASE PROTEIN 20"/>
    <property type="match status" value="1"/>
</dbReference>
<dbReference type="Pfam" id="PF12597">
    <property type="entry name" value="Cox20"/>
    <property type="match status" value="1"/>
</dbReference>
<evidence type="ECO:0000256" key="4">
    <source>
        <dbReference type="ARBA" id="ARBA00022692"/>
    </source>
</evidence>
<evidence type="ECO:0000256" key="2">
    <source>
        <dbReference type="ARBA" id="ARBA00009575"/>
    </source>
</evidence>
<evidence type="ECO:0000313" key="12">
    <source>
        <dbReference type="Proteomes" id="UP001353858"/>
    </source>
</evidence>
<protein>
    <recommendedName>
        <fullName evidence="3">Cytochrome c oxidase assembly protein COX20, mitochondrial</fullName>
    </recommendedName>
</protein>
<proteinExistence type="inferred from homology"/>
<dbReference type="InterPro" id="IPR022533">
    <property type="entry name" value="Cox20"/>
</dbReference>
<evidence type="ECO:0000256" key="3">
    <source>
        <dbReference type="ARBA" id="ARBA00017689"/>
    </source>
</evidence>
<keyword evidence="5" id="KW-0999">Mitochondrion inner membrane</keyword>
<dbReference type="EMBL" id="JARPUR010000005">
    <property type="protein sequence ID" value="KAK4875693.1"/>
    <property type="molecule type" value="Genomic_DNA"/>
</dbReference>
<evidence type="ECO:0000256" key="10">
    <source>
        <dbReference type="SAM" id="Phobius"/>
    </source>
</evidence>
<evidence type="ECO:0000256" key="5">
    <source>
        <dbReference type="ARBA" id="ARBA00022792"/>
    </source>
</evidence>
<dbReference type="Proteomes" id="UP001353858">
    <property type="component" value="Unassembled WGS sequence"/>
</dbReference>
<feature type="region of interest" description="Disordered" evidence="9">
    <location>
        <begin position="105"/>
        <end position="124"/>
    </location>
</feature>
<evidence type="ECO:0000256" key="9">
    <source>
        <dbReference type="SAM" id="MobiDB-lite"/>
    </source>
</evidence>
<keyword evidence="12" id="KW-1185">Reference proteome</keyword>
<keyword evidence="8 10" id="KW-0472">Membrane</keyword>
<keyword evidence="6 10" id="KW-1133">Transmembrane helix</keyword>
<sequence length="226" mass="25698">MKEVSKDGIIIFGRDVTKVPCFRNSFLYGLSGGIGCGLLRFMFTSRPKSAMDFAIGSFVTVTMSYWFFCRYQYSQMKFEMNKMKYLLEQLADLEGSTAEDVVIPDHETNSNHQPDQPSTSAIQKLKWKKQNDKISQIESSDTSDNDQASTIEYAESDDSPWDPTMSDDNLNTEAECSTVEKLSTKKTVGTYFAVIYNKKYYPGQITKINDKGAIVNVMTQYGKQWK</sequence>
<comment type="similarity">
    <text evidence="2">Belongs to the COX20 family.</text>
</comment>
<comment type="caution">
    <text evidence="11">The sequence shown here is derived from an EMBL/GenBank/DDBJ whole genome shotgun (WGS) entry which is preliminary data.</text>
</comment>
<dbReference type="PANTHER" id="PTHR31586:SF1">
    <property type="entry name" value="CYTOCHROME C OXIDASE ASSEMBLY PROTEIN COX20, MITOCHONDRIAL"/>
    <property type="match status" value="1"/>
</dbReference>
<keyword evidence="4 10" id="KW-0812">Transmembrane</keyword>
<organism evidence="11 12">
    <name type="scientific">Aquatica leii</name>
    <dbReference type="NCBI Taxonomy" id="1421715"/>
    <lineage>
        <taxon>Eukaryota</taxon>
        <taxon>Metazoa</taxon>
        <taxon>Ecdysozoa</taxon>
        <taxon>Arthropoda</taxon>
        <taxon>Hexapoda</taxon>
        <taxon>Insecta</taxon>
        <taxon>Pterygota</taxon>
        <taxon>Neoptera</taxon>
        <taxon>Endopterygota</taxon>
        <taxon>Coleoptera</taxon>
        <taxon>Polyphaga</taxon>
        <taxon>Elateriformia</taxon>
        <taxon>Elateroidea</taxon>
        <taxon>Lampyridae</taxon>
        <taxon>Luciolinae</taxon>
        <taxon>Aquatica</taxon>
    </lineage>
</organism>
<comment type="subcellular location">
    <subcellularLocation>
        <location evidence="1">Mitochondrion inner membrane</location>
    </subcellularLocation>
</comment>